<comment type="caution">
    <text evidence="3">The sequence shown here is derived from an EMBL/GenBank/DDBJ whole genome shotgun (WGS) entry which is preliminary data.</text>
</comment>
<dbReference type="InterPro" id="IPR010985">
    <property type="entry name" value="Ribbon_hlx_hlx"/>
</dbReference>
<evidence type="ECO:0000256" key="2">
    <source>
        <dbReference type="ARBA" id="ARBA00022649"/>
    </source>
</evidence>
<keyword evidence="2" id="KW-1277">Toxin-antitoxin system</keyword>
<evidence type="ECO:0000256" key="1">
    <source>
        <dbReference type="ARBA" id="ARBA00008580"/>
    </source>
</evidence>
<dbReference type="EMBL" id="JBBLXS010000326">
    <property type="protein sequence ID" value="MEK0187253.1"/>
    <property type="molecule type" value="Genomic_DNA"/>
</dbReference>
<dbReference type="InterPro" id="IPR038296">
    <property type="entry name" value="ParD_sf"/>
</dbReference>
<keyword evidence="4" id="KW-1185">Reference proteome</keyword>
<gene>
    <name evidence="3" type="ORF">WMG39_20715</name>
</gene>
<dbReference type="PANTHER" id="PTHR36582:SF2">
    <property type="entry name" value="ANTITOXIN PARD"/>
    <property type="match status" value="1"/>
</dbReference>
<protein>
    <submittedName>
        <fullName evidence="3">Type II toxin-antitoxin system ParD family antitoxin</fullName>
    </submittedName>
</protein>
<name>A0ABU8YST0_9CYAN</name>
<dbReference type="Gene3D" id="6.10.10.120">
    <property type="entry name" value="Antitoxin ParD1-like"/>
    <property type="match status" value="1"/>
</dbReference>
<dbReference type="RefSeq" id="WP_340541765.1">
    <property type="nucleotide sequence ID" value="NZ_JBBLXS010000326.1"/>
</dbReference>
<organism evidence="3 4">
    <name type="scientific">Microcoleus anatoxicus PTRS2</name>
    <dbReference type="NCBI Taxonomy" id="2705321"/>
    <lineage>
        <taxon>Bacteria</taxon>
        <taxon>Bacillati</taxon>
        <taxon>Cyanobacteriota</taxon>
        <taxon>Cyanophyceae</taxon>
        <taxon>Oscillatoriophycideae</taxon>
        <taxon>Oscillatoriales</taxon>
        <taxon>Microcoleaceae</taxon>
        <taxon>Microcoleus</taxon>
        <taxon>Microcoleus anatoxicus</taxon>
    </lineage>
</organism>
<evidence type="ECO:0000313" key="4">
    <source>
        <dbReference type="Proteomes" id="UP001384579"/>
    </source>
</evidence>
<proteinExistence type="inferred from homology"/>
<dbReference type="SUPFAM" id="SSF47598">
    <property type="entry name" value="Ribbon-helix-helix"/>
    <property type="match status" value="1"/>
</dbReference>
<dbReference type="PANTHER" id="PTHR36582">
    <property type="entry name" value="ANTITOXIN PARD"/>
    <property type="match status" value="1"/>
</dbReference>
<sequence length="88" mass="10228">MNITLKPEQSELIQQKLNSGKYNNAEEVIAEALQLLYQRDREYETWVEETRGKVDVAIDELRRGEGIDGDVVIDQLKEKLRQARQSQP</sequence>
<comment type="similarity">
    <text evidence="1">Belongs to the ParD antitoxin family.</text>
</comment>
<dbReference type="Proteomes" id="UP001384579">
    <property type="component" value="Unassembled WGS sequence"/>
</dbReference>
<dbReference type="InterPro" id="IPR022789">
    <property type="entry name" value="ParD"/>
</dbReference>
<evidence type="ECO:0000313" key="3">
    <source>
        <dbReference type="EMBL" id="MEK0187253.1"/>
    </source>
</evidence>
<accession>A0ABU8YST0</accession>
<reference evidence="3 4" key="1">
    <citation type="journal article" date="2020" name="Harmful Algae">
        <title>Molecular and morphological characterization of a novel dihydroanatoxin-a producing Microcoleus species (cyanobacteria) from the Russian River, California, USA.</title>
        <authorList>
            <person name="Conklin K.Y."/>
            <person name="Stancheva R."/>
            <person name="Otten T.G."/>
            <person name="Fadness R."/>
            <person name="Boyer G.L."/>
            <person name="Read B."/>
            <person name="Zhang X."/>
            <person name="Sheath R.G."/>
        </authorList>
    </citation>
    <scope>NUCLEOTIDE SEQUENCE [LARGE SCALE GENOMIC DNA]</scope>
    <source>
        <strain evidence="3 4">PTRS2</strain>
    </source>
</reference>